<comment type="caution">
    <text evidence="2">The sequence shown here is derived from an EMBL/GenBank/DDBJ whole genome shotgun (WGS) entry which is preliminary data.</text>
</comment>
<dbReference type="PROSITE" id="PS50125">
    <property type="entry name" value="GUANYLATE_CYCLASE_2"/>
    <property type="match status" value="1"/>
</dbReference>
<keyword evidence="3" id="KW-1185">Reference proteome</keyword>
<dbReference type="PRINTS" id="PR00364">
    <property type="entry name" value="DISEASERSIST"/>
</dbReference>
<dbReference type="PANTHER" id="PTHR47691">
    <property type="entry name" value="REGULATOR-RELATED"/>
    <property type="match status" value="1"/>
</dbReference>
<dbReference type="PANTHER" id="PTHR47691:SF3">
    <property type="entry name" value="HTH-TYPE TRANSCRIPTIONAL REGULATOR RV0890C-RELATED"/>
    <property type="match status" value="1"/>
</dbReference>
<dbReference type="EMBL" id="BAAANC010000002">
    <property type="protein sequence ID" value="GAA1524756.1"/>
    <property type="molecule type" value="Genomic_DNA"/>
</dbReference>
<dbReference type="InterPro" id="IPR001054">
    <property type="entry name" value="A/G_cyclase"/>
</dbReference>
<dbReference type="InterPro" id="IPR011990">
    <property type="entry name" value="TPR-like_helical_dom_sf"/>
</dbReference>
<dbReference type="SUPFAM" id="SSF55073">
    <property type="entry name" value="Nucleotide cyclase"/>
    <property type="match status" value="1"/>
</dbReference>
<evidence type="ECO:0000313" key="3">
    <source>
        <dbReference type="Proteomes" id="UP001500363"/>
    </source>
</evidence>
<dbReference type="CDD" id="cd07302">
    <property type="entry name" value="CHD"/>
    <property type="match status" value="1"/>
</dbReference>
<proteinExistence type="predicted"/>
<dbReference type="Gene3D" id="1.25.40.10">
    <property type="entry name" value="Tetratricopeptide repeat domain"/>
    <property type="match status" value="1"/>
</dbReference>
<dbReference type="Pfam" id="PF00931">
    <property type="entry name" value="NB-ARC"/>
    <property type="match status" value="1"/>
</dbReference>
<evidence type="ECO:0000313" key="2">
    <source>
        <dbReference type="EMBL" id="GAA1524756.1"/>
    </source>
</evidence>
<dbReference type="Gene3D" id="3.40.50.300">
    <property type="entry name" value="P-loop containing nucleotide triphosphate hydrolases"/>
    <property type="match status" value="1"/>
</dbReference>
<dbReference type="InterPro" id="IPR027417">
    <property type="entry name" value="P-loop_NTPase"/>
</dbReference>
<dbReference type="InterPro" id="IPR002182">
    <property type="entry name" value="NB-ARC"/>
</dbReference>
<dbReference type="Proteomes" id="UP001500363">
    <property type="component" value="Unassembled WGS sequence"/>
</dbReference>
<dbReference type="SMART" id="SM00028">
    <property type="entry name" value="TPR"/>
    <property type="match status" value="3"/>
</dbReference>
<organism evidence="2 3">
    <name type="scientific">Kribbella lupini</name>
    <dbReference type="NCBI Taxonomy" id="291602"/>
    <lineage>
        <taxon>Bacteria</taxon>
        <taxon>Bacillati</taxon>
        <taxon>Actinomycetota</taxon>
        <taxon>Actinomycetes</taxon>
        <taxon>Propionibacteriales</taxon>
        <taxon>Kribbellaceae</taxon>
        <taxon>Kribbella</taxon>
    </lineage>
</organism>
<sequence length="854" mass="92001">MVFTDIEGSTVLLRRLGDSYLEALEGHRRILRAVWREYDGIEQGTEGDSFFVVFPTAAGAVGATVEGQRRLAGHEWPGGERLRVRMGIHTGTPGISDGDYWGMDVHRAARVAAAAHGGQVILSATTGELIRQALPDGAVLRDLGTHHLKDIPEPERLFQVTVLGLEEEFPPPRTLGTATSLPVPATALLGREADLVRLGELVRQPDVRLVSLVGPGGAGKTRLGIAVAAGAIKQFPGGAYFVPLADAVSEEVMWSSIAEGLDVPPRERTPARLTAYLAQRTLLLVLDNLEQVDGADRVVAQILDRAPQVKVVATSRRPLGLVAERQHLVMPLDPGSAAVELFVQRATAVQPDFSPDLAIVREICERLDGLPLAIELCAPRIRVLSLEELLDRIDDPLDIASTSRVTPDRHRTLRDTIAWSYDLLSPEHQRVFRRLAVFSGGADLAAITAIATDSADPLDAVAELHDANLITVTQGAPTRVAFLQTIAQYAGEKLAATDESEALCAAHAAYYADLGAGLRGLRESRHGTALERVETELGNFRAALSWATTADVAQGIRLCAALSWLWILTGDVPEGRRWHEDVLARAGTAYRSADLAACRRGLSNLLLVQGEVQRALSEASKALELSRSLDDRAGVVWAMSLVGTAQRHHGELDAARQTLTEGLELHRQLNDDNGRLARLLGNLAGIEEELGRHDRAEALLRESLAVLNKIGDAHESAIQGQNLAYLLAQTGRVEEADTLARGLIPTVLSLGSPSLTMAFSNTMMTILARQGDAVAAARLFGAEEAMGERLAIPNPYLAEELDEASGLVAAVINPEDWQAHRRYGRAERVEDLLARLTIAAEGAKESYDLGRPGG</sequence>
<protein>
    <recommendedName>
        <fullName evidence="1">Guanylate cyclase domain-containing protein</fullName>
    </recommendedName>
</protein>
<evidence type="ECO:0000259" key="1">
    <source>
        <dbReference type="PROSITE" id="PS50125"/>
    </source>
</evidence>
<dbReference type="Pfam" id="PF00211">
    <property type="entry name" value="Guanylate_cyc"/>
    <property type="match status" value="1"/>
</dbReference>
<dbReference type="InterPro" id="IPR019734">
    <property type="entry name" value="TPR_rpt"/>
</dbReference>
<reference evidence="2 3" key="1">
    <citation type="journal article" date="2019" name="Int. J. Syst. Evol. Microbiol.">
        <title>The Global Catalogue of Microorganisms (GCM) 10K type strain sequencing project: providing services to taxonomists for standard genome sequencing and annotation.</title>
        <authorList>
            <consortium name="The Broad Institute Genomics Platform"/>
            <consortium name="The Broad Institute Genome Sequencing Center for Infectious Disease"/>
            <person name="Wu L."/>
            <person name="Ma J."/>
        </authorList>
    </citation>
    <scope>NUCLEOTIDE SEQUENCE [LARGE SCALE GENOMIC DNA]</scope>
    <source>
        <strain evidence="2 3">JCM 14303</strain>
    </source>
</reference>
<dbReference type="SUPFAM" id="SSF52540">
    <property type="entry name" value="P-loop containing nucleoside triphosphate hydrolases"/>
    <property type="match status" value="1"/>
</dbReference>
<gene>
    <name evidence="2" type="ORF">GCM10009741_27730</name>
</gene>
<dbReference type="Gene3D" id="3.30.70.1230">
    <property type="entry name" value="Nucleotide cyclase"/>
    <property type="match status" value="1"/>
</dbReference>
<dbReference type="InterPro" id="IPR029787">
    <property type="entry name" value="Nucleotide_cyclase"/>
</dbReference>
<name>A0ABN2AQH0_9ACTN</name>
<dbReference type="SUPFAM" id="SSF48452">
    <property type="entry name" value="TPR-like"/>
    <property type="match status" value="1"/>
</dbReference>
<feature type="domain" description="Guanylate cyclase" evidence="1">
    <location>
        <begin position="1"/>
        <end position="112"/>
    </location>
</feature>
<accession>A0ABN2AQH0</accession>